<dbReference type="RefSeq" id="WP_114124947.1">
    <property type="nucleotide sequence ID" value="NZ_QOUI01000001.1"/>
</dbReference>
<proteinExistence type="predicted"/>
<reference evidence="2 3" key="1">
    <citation type="submission" date="2018-07" db="EMBL/GenBank/DDBJ databases">
        <title>Desertimonas flava gen. nov. sp. nov.</title>
        <authorList>
            <person name="Liu S."/>
        </authorList>
    </citation>
    <scope>NUCLEOTIDE SEQUENCE [LARGE SCALE GENOMIC DNA]</scope>
    <source>
        <strain evidence="2 3">16Sb5-5</strain>
    </source>
</reference>
<keyword evidence="1" id="KW-0472">Membrane</keyword>
<protein>
    <submittedName>
        <fullName evidence="2">Uncharacterized protein</fullName>
    </submittedName>
</protein>
<accession>A0A367YZG9</accession>
<dbReference type="Proteomes" id="UP000252770">
    <property type="component" value="Unassembled WGS sequence"/>
</dbReference>
<keyword evidence="1" id="KW-1133">Transmembrane helix</keyword>
<feature type="transmembrane region" description="Helical" evidence="1">
    <location>
        <begin position="7"/>
        <end position="25"/>
    </location>
</feature>
<feature type="transmembrane region" description="Helical" evidence="1">
    <location>
        <begin position="100"/>
        <end position="121"/>
    </location>
</feature>
<organism evidence="2 3">
    <name type="scientific">Desertihabitans brevis</name>
    <dbReference type="NCBI Taxonomy" id="2268447"/>
    <lineage>
        <taxon>Bacteria</taxon>
        <taxon>Bacillati</taxon>
        <taxon>Actinomycetota</taxon>
        <taxon>Actinomycetes</taxon>
        <taxon>Propionibacteriales</taxon>
        <taxon>Propionibacteriaceae</taxon>
        <taxon>Desertihabitans</taxon>
    </lineage>
</organism>
<dbReference type="EMBL" id="QOUI01000001">
    <property type="protein sequence ID" value="RCK71244.1"/>
    <property type="molecule type" value="Genomic_DNA"/>
</dbReference>
<keyword evidence="1" id="KW-0812">Transmembrane</keyword>
<keyword evidence="3" id="KW-1185">Reference proteome</keyword>
<feature type="transmembrane region" description="Helical" evidence="1">
    <location>
        <begin position="45"/>
        <end position="64"/>
    </location>
</feature>
<sequence>MTARRLAAAYLAAQGVAVGLWWALLALRPDVRALFELGDPALLDAYLPPDVVLGLASLAAARLVTTAHPAAPVLTGLVLGAVGYGTAMTVGQVLGGGQGWLGLLAMAAATAATAVCLRVVARREVETT</sequence>
<evidence type="ECO:0000313" key="3">
    <source>
        <dbReference type="Proteomes" id="UP000252770"/>
    </source>
</evidence>
<evidence type="ECO:0000313" key="2">
    <source>
        <dbReference type="EMBL" id="RCK71244.1"/>
    </source>
</evidence>
<feature type="transmembrane region" description="Helical" evidence="1">
    <location>
        <begin position="71"/>
        <end position="94"/>
    </location>
</feature>
<gene>
    <name evidence="2" type="ORF">DT076_01990</name>
</gene>
<evidence type="ECO:0000256" key="1">
    <source>
        <dbReference type="SAM" id="Phobius"/>
    </source>
</evidence>
<comment type="caution">
    <text evidence="2">The sequence shown here is derived from an EMBL/GenBank/DDBJ whole genome shotgun (WGS) entry which is preliminary data.</text>
</comment>
<name>A0A367YZG9_9ACTN</name>
<dbReference type="AlphaFoldDB" id="A0A367YZG9"/>